<dbReference type="EMBL" id="PNBA02000005">
    <property type="protein sequence ID" value="KAG6423414.1"/>
    <property type="molecule type" value="Genomic_DNA"/>
</dbReference>
<dbReference type="SUPFAM" id="SSF53474">
    <property type="entry name" value="alpha/beta-Hydrolases"/>
    <property type="match status" value="1"/>
</dbReference>
<dbReference type="InterPro" id="IPR029058">
    <property type="entry name" value="AB_hydrolase_fold"/>
</dbReference>
<accession>A0A8X8Y2I5</accession>
<evidence type="ECO:0000256" key="1">
    <source>
        <dbReference type="SAM" id="SignalP"/>
    </source>
</evidence>
<reference evidence="3" key="2">
    <citation type="submission" date="2020-08" db="EMBL/GenBank/DDBJ databases">
        <title>Plant Genome Project.</title>
        <authorList>
            <person name="Zhang R.-G."/>
        </authorList>
    </citation>
    <scope>NUCLEOTIDE SEQUENCE</scope>
    <source>
        <strain evidence="3">Huo1</strain>
        <tissue evidence="3">Leaf</tissue>
    </source>
</reference>
<feature type="domain" description="AB hydrolase-1" evidence="2">
    <location>
        <begin position="51"/>
        <end position="154"/>
    </location>
</feature>
<keyword evidence="1" id="KW-0732">Signal</keyword>
<dbReference type="PRINTS" id="PR00111">
    <property type="entry name" value="ABHYDROLASE"/>
</dbReference>
<dbReference type="Proteomes" id="UP000298416">
    <property type="component" value="Unassembled WGS sequence"/>
</dbReference>
<feature type="signal peptide" evidence="1">
    <location>
        <begin position="1"/>
        <end position="21"/>
    </location>
</feature>
<evidence type="ECO:0000313" key="4">
    <source>
        <dbReference type="Proteomes" id="UP000298416"/>
    </source>
</evidence>
<feature type="chain" id="PRO_5036467059" description="AB hydrolase-1 domain-containing protein" evidence="1">
    <location>
        <begin position="22"/>
        <end position="332"/>
    </location>
</feature>
<protein>
    <recommendedName>
        <fullName evidence="2">AB hydrolase-1 domain-containing protein</fullName>
    </recommendedName>
</protein>
<comment type="caution">
    <text evidence="3">The sequence shown here is derived from an EMBL/GenBank/DDBJ whole genome shotgun (WGS) entry which is preliminary data.</text>
</comment>
<name>A0A8X8Y2I5_SALSN</name>
<keyword evidence="4" id="KW-1185">Reference proteome</keyword>
<dbReference type="Gene3D" id="3.40.50.1820">
    <property type="entry name" value="alpha/beta hydrolase"/>
    <property type="match status" value="1"/>
</dbReference>
<dbReference type="InterPro" id="IPR000073">
    <property type="entry name" value="AB_hydrolase_1"/>
</dbReference>
<dbReference type="InterPro" id="IPR052370">
    <property type="entry name" value="Meta-cleavage_hydrolase"/>
</dbReference>
<reference evidence="3" key="1">
    <citation type="submission" date="2018-01" db="EMBL/GenBank/DDBJ databases">
        <authorList>
            <person name="Mao J.F."/>
        </authorList>
    </citation>
    <scope>NUCLEOTIDE SEQUENCE</scope>
    <source>
        <strain evidence="3">Huo1</strain>
        <tissue evidence="3">Leaf</tissue>
    </source>
</reference>
<evidence type="ECO:0000313" key="3">
    <source>
        <dbReference type="EMBL" id="KAG6423414.1"/>
    </source>
</evidence>
<gene>
    <name evidence="3" type="ORF">SASPL_113809</name>
</gene>
<dbReference type="Pfam" id="PF00561">
    <property type="entry name" value="Abhydrolase_1"/>
    <property type="match status" value="1"/>
</dbReference>
<dbReference type="PANTHER" id="PTHR43139">
    <property type="entry name" value="SI:DKEY-122A22.2"/>
    <property type="match status" value="1"/>
</dbReference>
<dbReference type="GO" id="GO:0016787">
    <property type="term" value="F:hydrolase activity"/>
    <property type="evidence" value="ECO:0007669"/>
    <property type="project" value="UniProtKB-ARBA"/>
</dbReference>
<sequence length="332" mass="37482">MVPFCLSFVSVYGSFLRRCLASAGLSSQSIDIDIDTATTITFWGPSASTKPPLILLHGFGPHGIWQWRPQICFFSRQFSVYVPDLLFFGGSTTESADRSEIFQATSIAKLMEKLGISRYSVVGTSYGGLVAYRMASMWPERVEKVVIASSAANMRRRDHVELMKRAKVEKVDDLLLPSSASQLRKLLGLSVFRRLFMPDFILNDFIDVILHKLFFVTLCMFGSSQLLIFNYPICDCKLYSENREEKLELLKGLTLGQDDTGTICPLSQKVLIVWGEHDKIFLLEKAVELEKYVTLVGENARLEVIHNTSHVPQLEDSGQFNNIVNNFLRDIS</sequence>
<evidence type="ECO:0000259" key="2">
    <source>
        <dbReference type="Pfam" id="PF00561"/>
    </source>
</evidence>
<organism evidence="3">
    <name type="scientific">Salvia splendens</name>
    <name type="common">Scarlet sage</name>
    <dbReference type="NCBI Taxonomy" id="180675"/>
    <lineage>
        <taxon>Eukaryota</taxon>
        <taxon>Viridiplantae</taxon>
        <taxon>Streptophyta</taxon>
        <taxon>Embryophyta</taxon>
        <taxon>Tracheophyta</taxon>
        <taxon>Spermatophyta</taxon>
        <taxon>Magnoliopsida</taxon>
        <taxon>eudicotyledons</taxon>
        <taxon>Gunneridae</taxon>
        <taxon>Pentapetalae</taxon>
        <taxon>asterids</taxon>
        <taxon>lamiids</taxon>
        <taxon>Lamiales</taxon>
        <taxon>Lamiaceae</taxon>
        <taxon>Nepetoideae</taxon>
        <taxon>Mentheae</taxon>
        <taxon>Salviinae</taxon>
        <taxon>Salvia</taxon>
        <taxon>Salvia subgen. Calosphace</taxon>
        <taxon>core Calosphace</taxon>
    </lineage>
</organism>
<dbReference type="PANTHER" id="PTHR43139:SF52">
    <property type="entry name" value="SI:DKEY-122A22.2"/>
    <property type="match status" value="1"/>
</dbReference>
<dbReference type="AlphaFoldDB" id="A0A8X8Y2I5"/>
<proteinExistence type="predicted"/>